<dbReference type="Proteomes" id="UP000614410">
    <property type="component" value="Unassembled WGS sequence"/>
</dbReference>
<sequence>MTAEILVGTCNWADHKAFYPPELEKGRRQRDKLTYYARYFPIVEIDTSFYGIPRPEVVEGWLERTPDDFRFNIKAFRSLTRHERDAGRPRPPTRDEVRDFMAALLPLRESGRLSAVHYQFPPWFTNRPDAREVLLETRDRHPDDIVAIEFRHRSWFDEGAWAATEDLLRELDCVYVGVDAPQLGSGTAPPILAITSRKLCIARFHGRNRKTWYRPDGPTSDFRFNYLYSPDELEEWVPGIREAAERGTPVHVLLNNNRSNYAVVNAFDFGALLGQTPRRPPRPIVDTMAQRDGSVPAWVESAPISEEPEPAWSEPPETAQGMLDLEA</sequence>
<feature type="region of interest" description="Disordered" evidence="1">
    <location>
        <begin position="291"/>
        <end position="327"/>
    </location>
</feature>
<dbReference type="Pfam" id="PF01904">
    <property type="entry name" value="DUF72"/>
    <property type="match status" value="1"/>
</dbReference>
<proteinExistence type="predicted"/>
<gene>
    <name evidence="2" type="ORF">JF887_13835</name>
</gene>
<dbReference type="AlphaFoldDB" id="A0A934NAS6"/>
<dbReference type="Gene3D" id="3.20.20.410">
    <property type="entry name" value="Protein of unknown function UPF0759"/>
    <property type="match status" value="1"/>
</dbReference>
<dbReference type="InterPro" id="IPR036520">
    <property type="entry name" value="UPF0759_sf"/>
</dbReference>
<reference evidence="2 3" key="1">
    <citation type="submission" date="2020-10" db="EMBL/GenBank/DDBJ databases">
        <title>Ca. Dormibacterota MAGs.</title>
        <authorList>
            <person name="Montgomery K."/>
        </authorList>
    </citation>
    <scope>NUCLEOTIDE SEQUENCE [LARGE SCALE GENOMIC DNA]</scope>
    <source>
        <strain evidence="2">Mitchell_Peninsula_5</strain>
    </source>
</reference>
<accession>A0A934NAS6</accession>
<feature type="compositionally biased region" description="Low complexity" evidence="1">
    <location>
        <begin position="300"/>
        <end position="319"/>
    </location>
</feature>
<protein>
    <submittedName>
        <fullName evidence="2">DUF72 domain-containing protein</fullName>
    </submittedName>
</protein>
<dbReference type="EMBL" id="JAEKNN010000063">
    <property type="protein sequence ID" value="MBJ7610492.1"/>
    <property type="molecule type" value="Genomic_DNA"/>
</dbReference>
<evidence type="ECO:0000313" key="3">
    <source>
        <dbReference type="Proteomes" id="UP000614410"/>
    </source>
</evidence>
<dbReference type="SUPFAM" id="SSF117396">
    <property type="entry name" value="TM1631-like"/>
    <property type="match status" value="1"/>
</dbReference>
<dbReference type="PANTHER" id="PTHR30348:SF13">
    <property type="entry name" value="UPF0759 PROTEIN YUNF"/>
    <property type="match status" value="1"/>
</dbReference>
<dbReference type="InterPro" id="IPR002763">
    <property type="entry name" value="DUF72"/>
</dbReference>
<evidence type="ECO:0000313" key="2">
    <source>
        <dbReference type="EMBL" id="MBJ7610492.1"/>
    </source>
</evidence>
<evidence type="ECO:0000256" key="1">
    <source>
        <dbReference type="SAM" id="MobiDB-lite"/>
    </source>
</evidence>
<dbReference type="PANTHER" id="PTHR30348">
    <property type="entry name" value="UNCHARACTERIZED PROTEIN YECE"/>
    <property type="match status" value="1"/>
</dbReference>
<name>A0A934NAS6_9BACT</name>
<organism evidence="2 3">
    <name type="scientific">Candidatus Amunia macphersoniae</name>
    <dbReference type="NCBI Taxonomy" id="3127014"/>
    <lineage>
        <taxon>Bacteria</taxon>
        <taxon>Bacillati</taxon>
        <taxon>Candidatus Dormiibacterota</taxon>
        <taxon>Candidatus Dormibacteria</taxon>
        <taxon>Candidatus Aeolococcales</taxon>
        <taxon>Candidatus Aeolococcaceae</taxon>
        <taxon>Candidatus Amunia</taxon>
    </lineage>
</organism>
<comment type="caution">
    <text evidence="2">The sequence shown here is derived from an EMBL/GenBank/DDBJ whole genome shotgun (WGS) entry which is preliminary data.</text>
</comment>